<protein>
    <submittedName>
        <fullName evidence="2">Uncharacterized protein</fullName>
    </submittedName>
</protein>
<proteinExistence type="predicted"/>
<evidence type="ECO:0000313" key="2">
    <source>
        <dbReference type="EMBL" id="MBW0581070.1"/>
    </source>
</evidence>
<dbReference type="AlphaFoldDB" id="A0A9Q3KGE6"/>
<feature type="compositionally biased region" description="Polar residues" evidence="1">
    <location>
        <begin position="78"/>
        <end position="87"/>
    </location>
</feature>
<evidence type="ECO:0000256" key="1">
    <source>
        <dbReference type="SAM" id="MobiDB-lite"/>
    </source>
</evidence>
<gene>
    <name evidence="2" type="ORF">O181_120785</name>
</gene>
<dbReference type="Proteomes" id="UP000765509">
    <property type="component" value="Unassembled WGS sequence"/>
</dbReference>
<sequence length="87" mass="9692">MDAGNNQRTPVNLKRGFPSRSGKPLAQLNRPKPVGTISGAYMVLYTIMHHFTSEIHYCTSNQVPNQSSISKEGFRPSVLQSMTATRR</sequence>
<reference evidence="2" key="1">
    <citation type="submission" date="2021-03" db="EMBL/GenBank/DDBJ databases">
        <title>Draft genome sequence of rust myrtle Austropuccinia psidii MF-1, a brazilian biotype.</title>
        <authorList>
            <person name="Quecine M.C."/>
            <person name="Pachon D.M.R."/>
            <person name="Bonatelli M.L."/>
            <person name="Correr F.H."/>
            <person name="Franceschini L.M."/>
            <person name="Leite T.F."/>
            <person name="Margarido G.R.A."/>
            <person name="Almeida C.A."/>
            <person name="Ferrarezi J.A."/>
            <person name="Labate C.A."/>
        </authorList>
    </citation>
    <scope>NUCLEOTIDE SEQUENCE</scope>
    <source>
        <strain evidence="2">MF-1</strain>
    </source>
</reference>
<accession>A0A9Q3KGE6</accession>
<feature type="region of interest" description="Disordered" evidence="1">
    <location>
        <begin position="64"/>
        <end position="87"/>
    </location>
</feature>
<name>A0A9Q3KGE6_9BASI</name>
<comment type="caution">
    <text evidence="2">The sequence shown here is derived from an EMBL/GenBank/DDBJ whole genome shotgun (WGS) entry which is preliminary data.</text>
</comment>
<evidence type="ECO:0000313" key="3">
    <source>
        <dbReference type="Proteomes" id="UP000765509"/>
    </source>
</evidence>
<feature type="region of interest" description="Disordered" evidence="1">
    <location>
        <begin position="1"/>
        <end position="32"/>
    </location>
</feature>
<dbReference type="EMBL" id="AVOT02109058">
    <property type="protein sequence ID" value="MBW0581070.1"/>
    <property type="molecule type" value="Genomic_DNA"/>
</dbReference>
<feature type="compositionally biased region" description="Polar residues" evidence="1">
    <location>
        <begin position="1"/>
        <end position="10"/>
    </location>
</feature>
<organism evidence="2 3">
    <name type="scientific">Austropuccinia psidii MF-1</name>
    <dbReference type="NCBI Taxonomy" id="1389203"/>
    <lineage>
        <taxon>Eukaryota</taxon>
        <taxon>Fungi</taxon>
        <taxon>Dikarya</taxon>
        <taxon>Basidiomycota</taxon>
        <taxon>Pucciniomycotina</taxon>
        <taxon>Pucciniomycetes</taxon>
        <taxon>Pucciniales</taxon>
        <taxon>Sphaerophragmiaceae</taxon>
        <taxon>Austropuccinia</taxon>
    </lineage>
</organism>
<keyword evidence="3" id="KW-1185">Reference proteome</keyword>